<protein>
    <submittedName>
        <fullName evidence="1">Uncharacterized protein</fullName>
    </submittedName>
</protein>
<accession>A0A5B7DXI5</accession>
<name>A0A5B7DXI5_PORTR</name>
<organism evidence="1 2">
    <name type="scientific">Portunus trituberculatus</name>
    <name type="common">Swimming crab</name>
    <name type="synonym">Neptunus trituberculatus</name>
    <dbReference type="NCBI Taxonomy" id="210409"/>
    <lineage>
        <taxon>Eukaryota</taxon>
        <taxon>Metazoa</taxon>
        <taxon>Ecdysozoa</taxon>
        <taxon>Arthropoda</taxon>
        <taxon>Crustacea</taxon>
        <taxon>Multicrustacea</taxon>
        <taxon>Malacostraca</taxon>
        <taxon>Eumalacostraca</taxon>
        <taxon>Eucarida</taxon>
        <taxon>Decapoda</taxon>
        <taxon>Pleocyemata</taxon>
        <taxon>Brachyura</taxon>
        <taxon>Eubrachyura</taxon>
        <taxon>Portunoidea</taxon>
        <taxon>Portunidae</taxon>
        <taxon>Portuninae</taxon>
        <taxon>Portunus</taxon>
    </lineage>
</organism>
<dbReference type="Proteomes" id="UP000324222">
    <property type="component" value="Unassembled WGS sequence"/>
</dbReference>
<reference evidence="1 2" key="1">
    <citation type="submission" date="2019-05" db="EMBL/GenBank/DDBJ databases">
        <title>Another draft genome of Portunus trituberculatus and its Hox gene families provides insights of decapod evolution.</title>
        <authorList>
            <person name="Jeong J.-H."/>
            <person name="Song I."/>
            <person name="Kim S."/>
            <person name="Choi T."/>
            <person name="Kim D."/>
            <person name="Ryu S."/>
            <person name="Kim W."/>
        </authorList>
    </citation>
    <scope>NUCLEOTIDE SEQUENCE [LARGE SCALE GENOMIC DNA]</scope>
    <source>
        <tissue evidence="1">Muscle</tissue>
    </source>
</reference>
<proteinExistence type="predicted"/>
<gene>
    <name evidence="1" type="ORF">E2C01_018819</name>
</gene>
<dbReference type="AlphaFoldDB" id="A0A5B7DXI5"/>
<dbReference type="EMBL" id="VSRR010001497">
    <property type="protein sequence ID" value="MPC25696.1"/>
    <property type="molecule type" value="Genomic_DNA"/>
</dbReference>
<evidence type="ECO:0000313" key="1">
    <source>
        <dbReference type="EMBL" id="MPC25696.1"/>
    </source>
</evidence>
<comment type="caution">
    <text evidence="1">The sequence shown here is derived from an EMBL/GenBank/DDBJ whole genome shotgun (WGS) entry which is preliminary data.</text>
</comment>
<evidence type="ECO:0000313" key="2">
    <source>
        <dbReference type="Proteomes" id="UP000324222"/>
    </source>
</evidence>
<sequence>MSILLGNAARTPCIAQSRVRWRLATNTTAQHCHCVTSRSASNTYRGGKGSEHRERAGMVLSSLVSRGDQLPAVGYSVFPQCLQVPHTLLIRSPSGH</sequence>
<keyword evidence="2" id="KW-1185">Reference proteome</keyword>